<organism evidence="2 3">
    <name type="scientific">Reticulibacter mediterranei</name>
    <dbReference type="NCBI Taxonomy" id="2778369"/>
    <lineage>
        <taxon>Bacteria</taxon>
        <taxon>Bacillati</taxon>
        <taxon>Chloroflexota</taxon>
        <taxon>Ktedonobacteria</taxon>
        <taxon>Ktedonobacterales</taxon>
        <taxon>Reticulibacteraceae</taxon>
        <taxon>Reticulibacter</taxon>
    </lineage>
</organism>
<sequence length="158" mass="17749">MSTQPTLPQWLKVVNRLIIALNYLGIGFGTWYILSIPGRKTGKMRSTPVSVLHVNGQRYVVTGFETQWVKNARKVGWGTLRRGWKQEKVAVVELPVEERGPILSEFPRQVPGGVEYFEKLLNLPGDPEAFAAAAPRCPVFRFDPLPQNARDGQQVAHL</sequence>
<evidence type="ECO:0000256" key="1">
    <source>
        <dbReference type="SAM" id="Phobius"/>
    </source>
</evidence>
<keyword evidence="1" id="KW-0812">Transmembrane</keyword>
<gene>
    <name evidence="2" type="ORF">KSF_047280</name>
</gene>
<keyword evidence="1" id="KW-0472">Membrane</keyword>
<name>A0A8J3IPU0_9CHLR</name>
<accession>A0A8J3IPU0</accession>
<protein>
    <recommendedName>
        <fullName evidence="4">Nitroreductase family deazaflavin-dependent oxidoreductase</fullName>
    </recommendedName>
</protein>
<evidence type="ECO:0000313" key="3">
    <source>
        <dbReference type="Proteomes" id="UP000597444"/>
    </source>
</evidence>
<evidence type="ECO:0008006" key="4">
    <source>
        <dbReference type="Google" id="ProtNLM"/>
    </source>
</evidence>
<dbReference type="AlphaFoldDB" id="A0A8J3IPU0"/>
<dbReference type="InterPro" id="IPR012349">
    <property type="entry name" value="Split_barrel_FMN-bd"/>
</dbReference>
<keyword evidence="3" id="KW-1185">Reference proteome</keyword>
<dbReference type="EMBL" id="BNJK01000001">
    <property type="protein sequence ID" value="GHO94680.1"/>
    <property type="molecule type" value="Genomic_DNA"/>
</dbReference>
<feature type="transmembrane region" description="Helical" evidence="1">
    <location>
        <begin position="13"/>
        <end position="34"/>
    </location>
</feature>
<dbReference type="RefSeq" id="WP_220205394.1">
    <property type="nucleotide sequence ID" value="NZ_BNJK01000001.1"/>
</dbReference>
<evidence type="ECO:0000313" key="2">
    <source>
        <dbReference type="EMBL" id="GHO94680.1"/>
    </source>
</evidence>
<dbReference type="Proteomes" id="UP000597444">
    <property type="component" value="Unassembled WGS sequence"/>
</dbReference>
<dbReference type="Gene3D" id="2.30.110.10">
    <property type="entry name" value="Electron Transport, Fmn-binding Protein, Chain A"/>
    <property type="match status" value="1"/>
</dbReference>
<comment type="caution">
    <text evidence="2">The sequence shown here is derived from an EMBL/GenBank/DDBJ whole genome shotgun (WGS) entry which is preliminary data.</text>
</comment>
<proteinExistence type="predicted"/>
<keyword evidence="1" id="KW-1133">Transmembrane helix</keyword>
<reference evidence="2" key="1">
    <citation type="submission" date="2020-10" db="EMBL/GenBank/DDBJ databases">
        <title>Taxonomic study of unclassified bacteria belonging to the class Ktedonobacteria.</title>
        <authorList>
            <person name="Yabe S."/>
            <person name="Wang C.M."/>
            <person name="Zheng Y."/>
            <person name="Sakai Y."/>
            <person name="Cavaletti L."/>
            <person name="Monciardini P."/>
            <person name="Donadio S."/>
        </authorList>
    </citation>
    <scope>NUCLEOTIDE SEQUENCE</scope>
    <source>
        <strain evidence="2">ID150040</strain>
    </source>
</reference>